<feature type="transmembrane region" description="Helical" evidence="1">
    <location>
        <begin position="84"/>
        <end position="107"/>
    </location>
</feature>
<reference evidence="3 4" key="1">
    <citation type="journal article" date="2024" name="Nat. Commun.">
        <title>Phylogenomics reveals the evolutionary origins of lichenization in chlorophyte algae.</title>
        <authorList>
            <person name="Puginier C."/>
            <person name="Libourel C."/>
            <person name="Otte J."/>
            <person name="Skaloud P."/>
            <person name="Haon M."/>
            <person name="Grisel S."/>
            <person name="Petersen M."/>
            <person name="Berrin J.G."/>
            <person name="Delaux P.M."/>
            <person name="Dal Grande F."/>
            <person name="Keller J."/>
        </authorList>
    </citation>
    <scope>NUCLEOTIDE SEQUENCE [LARGE SCALE GENOMIC DNA]</scope>
    <source>
        <strain evidence="3 4">SAG 2523</strain>
    </source>
</reference>
<dbReference type="GO" id="GO:0005227">
    <property type="term" value="F:calcium-activated cation channel activity"/>
    <property type="evidence" value="ECO:0007669"/>
    <property type="project" value="InterPro"/>
</dbReference>
<evidence type="ECO:0000313" key="3">
    <source>
        <dbReference type="EMBL" id="KAK9863033.1"/>
    </source>
</evidence>
<keyword evidence="4" id="KW-1185">Reference proteome</keyword>
<feature type="domain" description="CSC1/OSCA1-like 7TM region" evidence="2">
    <location>
        <begin position="2"/>
        <end position="77"/>
    </location>
</feature>
<dbReference type="GO" id="GO:0005886">
    <property type="term" value="C:plasma membrane"/>
    <property type="evidence" value="ECO:0007669"/>
    <property type="project" value="TreeGrafter"/>
</dbReference>
<keyword evidence="1" id="KW-0472">Membrane</keyword>
<organism evidence="3 4">
    <name type="scientific">Apatococcus fuscideae</name>
    <dbReference type="NCBI Taxonomy" id="2026836"/>
    <lineage>
        <taxon>Eukaryota</taxon>
        <taxon>Viridiplantae</taxon>
        <taxon>Chlorophyta</taxon>
        <taxon>core chlorophytes</taxon>
        <taxon>Trebouxiophyceae</taxon>
        <taxon>Chlorellales</taxon>
        <taxon>Chlorellaceae</taxon>
        <taxon>Apatococcus</taxon>
    </lineage>
</organism>
<dbReference type="InterPro" id="IPR003864">
    <property type="entry name" value="CSC1/OSCA1-like_7TM"/>
</dbReference>
<name>A0AAW1T129_9CHLO</name>
<evidence type="ECO:0000259" key="2">
    <source>
        <dbReference type="Pfam" id="PF02714"/>
    </source>
</evidence>
<dbReference type="Proteomes" id="UP001485043">
    <property type="component" value="Unassembled WGS sequence"/>
</dbReference>
<evidence type="ECO:0000256" key="1">
    <source>
        <dbReference type="SAM" id="Phobius"/>
    </source>
</evidence>
<dbReference type="PANTHER" id="PTHR13018">
    <property type="entry name" value="PROBABLE MEMBRANE PROTEIN DUF221-RELATED"/>
    <property type="match status" value="1"/>
</dbReference>
<dbReference type="AlphaFoldDB" id="A0AAW1T129"/>
<feature type="transmembrane region" description="Helical" evidence="1">
    <location>
        <begin position="53"/>
        <end position="78"/>
    </location>
</feature>
<dbReference type="InterPro" id="IPR045122">
    <property type="entry name" value="Csc1-like"/>
</dbReference>
<protein>
    <recommendedName>
        <fullName evidence="2">CSC1/OSCA1-like 7TM region domain-containing protein</fullName>
    </recommendedName>
</protein>
<keyword evidence="1" id="KW-0812">Transmembrane</keyword>
<gene>
    <name evidence="3" type="ORF">WJX84_005605</name>
</gene>
<comment type="caution">
    <text evidence="3">The sequence shown here is derived from an EMBL/GenBank/DDBJ whole genome shotgun (WGS) entry which is preliminary data.</text>
</comment>
<evidence type="ECO:0000313" key="4">
    <source>
        <dbReference type="Proteomes" id="UP001485043"/>
    </source>
</evidence>
<keyword evidence="1" id="KW-1133">Transmembrane helix</keyword>
<dbReference type="Pfam" id="PF02714">
    <property type="entry name" value="RSN1_7TM"/>
    <property type="match status" value="1"/>
</dbReference>
<dbReference type="EMBL" id="JALJOV010000525">
    <property type="protein sequence ID" value="KAK9863033.1"/>
    <property type="molecule type" value="Genomic_DNA"/>
</dbReference>
<feature type="transmembrane region" description="Helical" evidence="1">
    <location>
        <begin position="6"/>
        <end position="32"/>
    </location>
</feature>
<proteinExistence type="predicted"/>
<dbReference type="PANTHER" id="PTHR13018:SF5">
    <property type="entry name" value="RE44586P"/>
    <property type="match status" value="1"/>
</dbReference>
<sequence length="318" mass="35929">MVPDDTIVILLGLVFCCVNPLVCLAALLYFLIKWTLEKYNFLYVWRERYQTGGKMWLIIFPQVITAILIFHVMMLALLGIKESYAAILLAPLPFMTLAFYFICRGLFKKPLDTLSLRAAADLDAKDQLEADILRRKTSDVEAQKITDDLEELYMYPGLKFDEQNHARLLQEAADAERVLDGSKEVVIEAETVDPKELAAHRPRYVGRANEDDTLPQRMALSTTGFIVPLPISWIKGLHTTAWMVAHLYPETVPRMTTLSNEQSQLAIALRPSLESLHPELGKHDSPIWTACRMGLALAITAPHGYTYTALGRCLLRPL</sequence>
<accession>A0AAW1T129</accession>